<feature type="compositionally biased region" description="Low complexity" evidence="11">
    <location>
        <begin position="1559"/>
        <end position="1573"/>
    </location>
</feature>
<feature type="compositionally biased region" description="Acidic residues" evidence="11">
    <location>
        <begin position="188"/>
        <end position="204"/>
    </location>
</feature>
<evidence type="ECO:0000256" key="4">
    <source>
        <dbReference type="ARBA" id="ARBA00022824"/>
    </source>
</evidence>
<keyword evidence="15" id="KW-1185">Reference proteome</keyword>
<feature type="region of interest" description="Disordered" evidence="11">
    <location>
        <begin position="1"/>
        <end position="877"/>
    </location>
</feature>
<evidence type="ECO:0000256" key="9">
    <source>
        <dbReference type="ARBA" id="ARBA00024687"/>
    </source>
</evidence>
<evidence type="ECO:0000256" key="11">
    <source>
        <dbReference type="SAM" id="MobiDB-lite"/>
    </source>
</evidence>
<accession>A0AAE1BYR4</accession>
<evidence type="ECO:0000259" key="13">
    <source>
        <dbReference type="Pfam" id="PF12932"/>
    </source>
</evidence>
<evidence type="ECO:0000256" key="3">
    <source>
        <dbReference type="ARBA" id="ARBA00022448"/>
    </source>
</evidence>
<organism evidence="14 15">
    <name type="scientific">Recurvomyces mirabilis</name>
    <dbReference type="NCBI Taxonomy" id="574656"/>
    <lineage>
        <taxon>Eukaryota</taxon>
        <taxon>Fungi</taxon>
        <taxon>Dikarya</taxon>
        <taxon>Ascomycota</taxon>
        <taxon>Pezizomycotina</taxon>
        <taxon>Dothideomycetes</taxon>
        <taxon>Dothideomycetidae</taxon>
        <taxon>Mycosphaerellales</taxon>
        <taxon>Teratosphaeriaceae</taxon>
        <taxon>Recurvomyces</taxon>
    </lineage>
</organism>
<feature type="region of interest" description="Disordered" evidence="11">
    <location>
        <begin position="1723"/>
        <end position="1852"/>
    </location>
</feature>
<dbReference type="FunFam" id="1.25.40.1030:FF:000008">
    <property type="entry name" value="Protein transport protein sec16"/>
    <property type="match status" value="1"/>
</dbReference>
<feature type="domain" description="Sec16 Sec23-binding" evidence="12">
    <location>
        <begin position="1146"/>
        <end position="1469"/>
    </location>
</feature>
<evidence type="ECO:0000256" key="6">
    <source>
        <dbReference type="ARBA" id="ARBA00022927"/>
    </source>
</evidence>
<dbReference type="GO" id="GO:0070973">
    <property type="term" value="P:protein localization to endoplasmic reticulum exit site"/>
    <property type="evidence" value="ECO:0007669"/>
    <property type="project" value="TreeGrafter"/>
</dbReference>
<feature type="compositionally biased region" description="Acidic residues" evidence="11">
    <location>
        <begin position="428"/>
        <end position="442"/>
    </location>
</feature>
<feature type="compositionally biased region" description="Low complexity" evidence="11">
    <location>
        <begin position="506"/>
        <end position="517"/>
    </location>
</feature>
<feature type="compositionally biased region" description="Pro residues" evidence="11">
    <location>
        <begin position="844"/>
        <end position="868"/>
    </location>
</feature>
<feature type="compositionally biased region" description="Low complexity" evidence="11">
    <location>
        <begin position="694"/>
        <end position="708"/>
    </location>
</feature>
<feature type="compositionally biased region" description="Low complexity" evidence="11">
    <location>
        <begin position="1634"/>
        <end position="1656"/>
    </location>
</feature>
<feature type="compositionally biased region" description="Polar residues" evidence="11">
    <location>
        <begin position="789"/>
        <end position="800"/>
    </location>
</feature>
<feature type="compositionally biased region" description="Polar residues" evidence="11">
    <location>
        <begin position="10"/>
        <end position="27"/>
    </location>
</feature>
<keyword evidence="8 10" id="KW-0472">Membrane</keyword>
<feature type="region of interest" description="Disordered" evidence="11">
    <location>
        <begin position="1899"/>
        <end position="2029"/>
    </location>
</feature>
<evidence type="ECO:0000313" key="14">
    <source>
        <dbReference type="EMBL" id="KAK3672903.1"/>
    </source>
</evidence>
<name>A0AAE1BYR4_9PEZI</name>
<feature type="compositionally biased region" description="Polar residues" evidence="11">
    <location>
        <begin position="730"/>
        <end position="743"/>
    </location>
</feature>
<comment type="function">
    <text evidence="9 10">Involved in the initiation of assembly of the COPII coat required for the formation of transport vesicles from the endoplasmic reticulum (ER) and the selection of cargo molecules. Also involved in autophagy.</text>
</comment>
<keyword evidence="4 10" id="KW-0256">Endoplasmic reticulum</keyword>
<evidence type="ECO:0000256" key="5">
    <source>
        <dbReference type="ARBA" id="ARBA00022892"/>
    </source>
</evidence>
<dbReference type="Pfam" id="PF12932">
    <property type="entry name" value="Sec16"/>
    <property type="match status" value="1"/>
</dbReference>
<feature type="compositionally biased region" description="Basic and acidic residues" evidence="11">
    <location>
        <begin position="1815"/>
        <end position="1844"/>
    </location>
</feature>
<dbReference type="GO" id="GO:0015031">
    <property type="term" value="P:protein transport"/>
    <property type="evidence" value="ECO:0007669"/>
    <property type="project" value="UniProtKB-KW"/>
</dbReference>
<dbReference type="GO" id="GO:0005789">
    <property type="term" value="C:endoplasmic reticulum membrane"/>
    <property type="evidence" value="ECO:0007669"/>
    <property type="project" value="UniProtKB-SubCell"/>
</dbReference>
<evidence type="ECO:0000256" key="1">
    <source>
        <dbReference type="ARBA" id="ARBA00004397"/>
    </source>
</evidence>
<dbReference type="PANTHER" id="PTHR13402">
    <property type="entry name" value="RGPR-RELATED"/>
    <property type="match status" value="1"/>
</dbReference>
<evidence type="ECO:0000313" key="15">
    <source>
        <dbReference type="Proteomes" id="UP001274830"/>
    </source>
</evidence>
<feature type="compositionally biased region" description="Low complexity" evidence="11">
    <location>
        <begin position="63"/>
        <end position="80"/>
    </location>
</feature>
<keyword evidence="7 10" id="KW-0072">Autophagy</keyword>
<dbReference type="CDD" id="cd09233">
    <property type="entry name" value="ACE1-Sec16-like"/>
    <property type="match status" value="1"/>
</dbReference>
<feature type="domain" description="Sec16 central conserved" evidence="13">
    <location>
        <begin position="965"/>
        <end position="1092"/>
    </location>
</feature>
<protein>
    <recommendedName>
        <fullName evidence="10">Protein transport protein sec16</fullName>
    </recommendedName>
</protein>
<dbReference type="Proteomes" id="UP001274830">
    <property type="component" value="Unassembled WGS sequence"/>
</dbReference>
<dbReference type="GO" id="GO:0016192">
    <property type="term" value="P:vesicle-mediated transport"/>
    <property type="evidence" value="ECO:0007669"/>
    <property type="project" value="UniProtKB-KW"/>
</dbReference>
<feature type="region of interest" description="Disordered" evidence="11">
    <location>
        <begin position="1493"/>
        <end position="1665"/>
    </location>
</feature>
<evidence type="ECO:0000256" key="8">
    <source>
        <dbReference type="ARBA" id="ARBA00023136"/>
    </source>
</evidence>
<dbReference type="GO" id="GO:0070971">
    <property type="term" value="C:endoplasmic reticulum exit site"/>
    <property type="evidence" value="ECO:0007669"/>
    <property type="project" value="UniProtKB-ARBA"/>
</dbReference>
<evidence type="ECO:0000256" key="2">
    <source>
        <dbReference type="ARBA" id="ARBA00005927"/>
    </source>
</evidence>
<dbReference type="InterPro" id="IPR024298">
    <property type="entry name" value="Sec16_Sec23-bd"/>
</dbReference>
<evidence type="ECO:0000259" key="12">
    <source>
        <dbReference type="Pfam" id="PF12931"/>
    </source>
</evidence>
<comment type="similarity">
    <text evidence="2 10">Belongs to the SEC16 family.</text>
</comment>
<feature type="compositionally biased region" description="Low complexity" evidence="11">
    <location>
        <begin position="592"/>
        <end position="618"/>
    </location>
</feature>
<sequence>MSSQRDVEHQSQSSTVTNATDPNTVATASWRPALRPNVERAPENDDDFFERYPNATPKKMQQQREQAQAQRQAQPTAPAESIAQPLLHTQAVDEPEQDFPNLEDRQRANSISVEHVLDIRHSAASPADLSQGPSSSANASGPIERHEHVEEEEVDAVTPAARDTEEDDEEMLFKGPNETIEEQRQDLEDALPADEDNLAEVDEEQVGHPESGYDYQGEVTEMEAAQDGEPDAPLLDDEQPPPTISRSLGTDVSMGGEVEVDEEASPTLTAAKAVAAPPHIDRSFTTNFTEVPVPETEEAEEAVHEEAGRGDWSNDGKDDKTFGELLGDEEEVGDSSSQWPAEDEEDPFDKIGSTAQESTAQAPVAHDPLEDQSDDMAAPDGTTKSRNLDPEAQGGDDMAAAWEAALDDDELLELDESDDLDPSKLFGDDDDDLLEDDGDDFLADVNDTTKSISQQHEQPQIRSAPSQYQPVQQAQNPYAAASTAFLQNHGRGAGTPDTGLFDIYNTQPMPQTQQRPPLASTQSFADKSKGGYQSPYDLPMEVVKPARRRVPQPHQGSGSGSGSAPVPPPRSSSFGSTSAPLAPPGSAGSVMSPPGSRAGPPSSSGSAAAPPASISARSTPKTDSGFFADLPMSTKPRARPSGGYTPAGSLPSTPGMSGGQFPPGVAGGAAPPGPPSRAGSGYMPQQHPSRGAVQPPQLQQEQPQHQQPGYAGLRQPEKMPLLPDQPSAPAANTQPHPQVNNRYSPAPTAQAAPSSRYSPAPTAQANQSGAGAGRATSGPPAAPPPRIPSVNQYTPRTSSPLAFANEKNLPALPSGVSMSPPKVNGVGSRYSPAAAPQMQDPGMSMPPPSQMQSRQPPPPPQQQQPPMRPRTQSPVSHMKEARSMNAMGMGITPLERPTSAAGAAYGLAATQQQYGQLQQRQQQPLTGSRGPTVLPHRRQFSRDLAFHPPANPTSQDPLERWKGGPIFHWSGAGSVVTSFPSRIPFYGGGGGAGPMLKCTSGDIKVRDASTVGMGSVLVDEQIAKFPGPLAAKSKGRKKEVSAWMKRRIEALEAEAQAVRFVPRVAGEEDVGRQAEEKVMLYKVLGLFVENDGVLEGNKKIEGEVRGILVPDLEERGRVAELTSPVSASAVGGLGAEPVDRAVLAQIRQALLEGQRERAVWLAEEKKLWGHAMLLASTLGPETWRQIVQSFVRSQVLSAGSMESRSLAAAYQVFAGNGAEVVDALVPASARAGFRMVSASDGSVGSSSPLEGLEQWRETVGLVVGNRTPGDGESVARLGRLLASYGRSEAAGVCWLLGRGFVKVGGADEVDSDLVLLGGAQHKDTGNDQDTTGKAPVGADLDSILLTEIYEWASSLSSTANPTTTSSGTPYLPHLQPYKLIHAHALAASGHKVQAQAYCDHITTAYTSTTRPSQYYHPGFTQAVADLQAFLSQTPTGAEGSKGFLGLSRPGMKSVGTGVGTWFSKFVAGEEDNAAAAGQGQMAGQGMGVGAEGMMTSPDQNTSGPFGRLSGEVSRSASRNEAFNPMMVSGGQQSPYMPGVQTAVSTPGGGRYAPSYGGSAPVAVPQRPAPAGQQSTSAASSPYAPGIGSPAAGTGMMGQGMSPMEHGNHIISPLASPPSTSHSLGVPAPSDQYVRPGSAPRASSRSRYAPSPVQHGLGVQGGPGAGLNRAASDYGVPYGADSRRGSAQEIGSQGSYQPIPMLAAQQDMPAYGYPLVQQIEAQQLDTQPEAEEEGDDAFGPKLNGLGFDSEAADPSEAAGGYEPPNASAAYEPPSYQPYEPEPEAEGDDELRPKKKGMMDLDDEDDVAARAAAVKKAAADKEADDAFRKAAEADAARDTKGGKDAGKAAGGGWFKGGWFGGKKDPSADLNAANPNKPIRAKLGEESSFYYDETLKKWVNKKGGAEAATPAAATPPPPKGMSRNVSGVTGPPSGPPSRVASAAGSMGPPNGFGSRPGTSSGLPPSAMGMAMSNGGSGPPSRAGTPASGVADGNGEGLAGPTGVPPPMRPASRGAGGTVKGKKKGRYVDVMAK</sequence>
<keyword evidence="5 10" id="KW-0931">ER-Golgi transport</keyword>
<evidence type="ECO:0000256" key="7">
    <source>
        <dbReference type="ARBA" id="ARBA00023006"/>
    </source>
</evidence>
<feature type="compositionally biased region" description="Low complexity" evidence="11">
    <location>
        <begin position="1765"/>
        <end position="1777"/>
    </location>
</feature>
<feature type="compositionally biased region" description="Low complexity" evidence="11">
    <location>
        <begin position="1922"/>
        <end position="1936"/>
    </location>
</feature>
<dbReference type="Gene3D" id="1.25.40.1030">
    <property type="match status" value="1"/>
</dbReference>
<feature type="compositionally biased region" description="Acidic residues" evidence="11">
    <location>
        <begin position="220"/>
        <end position="239"/>
    </location>
</feature>
<reference evidence="14" key="1">
    <citation type="submission" date="2023-07" db="EMBL/GenBank/DDBJ databases">
        <title>Black Yeasts Isolated from many extreme environments.</title>
        <authorList>
            <person name="Coleine C."/>
            <person name="Stajich J.E."/>
            <person name="Selbmann L."/>
        </authorList>
    </citation>
    <scope>NUCLEOTIDE SEQUENCE</scope>
    <source>
        <strain evidence="14">CCFEE 5485</strain>
    </source>
</reference>
<feature type="compositionally biased region" description="Acidic residues" evidence="11">
    <location>
        <begin position="405"/>
        <end position="420"/>
    </location>
</feature>
<dbReference type="PANTHER" id="PTHR13402:SF6">
    <property type="entry name" value="SECRETORY 16, ISOFORM I"/>
    <property type="match status" value="1"/>
</dbReference>
<proteinExistence type="inferred from homology"/>
<comment type="subcellular location">
    <subcellularLocation>
        <location evidence="1">Endoplasmic reticulum membrane</location>
        <topology evidence="1">Peripheral membrane protein</topology>
        <orientation evidence="1">Cytoplasmic side</orientation>
    </subcellularLocation>
</comment>
<dbReference type="GO" id="GO:0007030">
    <property type="term" value="P:Golgi organization"/>
    <property type="evidence" value="ECO:0007669"/>
    <property type="project" value="TreeGrafter"/>
</dbReference>
<gene>
    <name evidence="14" type="primary">SEC16</name>
    <name evidence="14" type="ORF">LTR78_007256</name>
</gene>
<feature type="compositionally biased region" description="Polar residues" evidence="11">
    <location>
        <begin position="446"/>
        <end position="476"/>
    </location>
</feature>
<feature type="compositionally biased region" description="Basic and acidic residues" evidence="11">
    <location>
        <begin position="301"/>
        <end position="322"/>
    </location>
</feature>
<keyword evidence="6 10" id="KW-0653">Protein transport</keyword>
<dbReference type="EMBL" id="JAUTXT010000029">
    <property type="protein sequence ID" value="KAK3672903.1"/>
    <property type="molecule type" value="Genomic_DNA"/>
</dbReference>
<keyword evidence="3 10" id="KW-0813">Transport</keyword>
<evidence type="ECO:0000256" key="10">
    <source>
        <dbReference type="RuleBase" id="RU364101"/>
    </source>
</evidence>
<dbReference type="InterPro" id="IPR024340">
    <property type="entry name" value="Sec16_CCD"/>
</dbReference>
<feature type="compositionally biased region" description="Low complexity" evidence="11">
    <location>
        <begin position="1961"/>
        <end position="1970"/>
    </location>
</feature>
<comment type="caution">
    <text evidence="14">The sequence shown here is derived from an EMBL/GenBank/DDBJ whole genome shotgun (WGS) entry which is preliminary data.</text>
</comment>
<dbReference type="GO" id="GO:0006914">
    <property type="term" value="P:autophagy"/>
    <property type="evidence" value="ECO:0007669"/>
    <property type="project" value="UniProtKB-KW"/>
</dbReference>
<feature type="compositionally biased region" description="Low complexity" evidence="11">
    <location>
        <begin position="744"/>
        <end position="755"/>
    </location>
</feature>
<dbReference type="GO" id="GO:0012507">
    <property type="term" value="C:ER to Golgi transport vesicle membrane"/>
    <property type="evidence" value="ECO:0007669"/>
    <property type="project" value="TreeGrafter"/>
</dbReference>
<dbReference type="Pfam" id="PF12931">
    <property type="entry name" value="TPR_Sec16"/>
    <property type="match status" value="1"/>
</dbReference>